<protein>
    <recommendedName>
        <fullName evidence="2">Alpha/beta hydrolase</fullName>
    </recommendedName>
</protein>
<evidence type="ECO:0008006" key="2">
    <source>
        <dbReference type="Google" id="ProtNLM"/>
    </source>
</evidence>
<sequence length="281" mass="31877">MKSSSELFPVTLLTAELKDDWNEDTYLLKPNNSGDTTVEFALTRFSADHARWGIPVLWLPPFLQGRSEWLMRSEERLRVLLAAGYDVWFLEWRGHGASVVNDNWASNSLDVIACCDLPAALDFVREQAKQEPLLVTESSAAQVWARAHGMERTLPLAGSILLWPALGKVLCADYAARMGWLGHELEVSRSGVKRLDGHESINRPLFDELLLGQRAVLGEWRYMQSPQPFYVADRASAQKSTVRWLSKVPGERYVSVQADEADMKPEHLVEWLRRLQLMASE</sequence>
<dbReference type="EMBL" id="CP101717">
    <property type="protein sequence ID" value="WLD59350.1"/>
    <property type="molecule type" value="Genomic_DNA"/>
</dbReference>
<accession>A0AB38YJJ1</accession>
<evidence type="ECO:0000313" key="1">
    <source>
        <dbReference type="EMBL" id="WLD59350.1"/>
    </source>
</evidence>
<name>A0AB38YJJ1_9GAMM</name>
<dbReference type="Gene3D" id="3.40.50.1820">
    <property type="entry name" value="alpha/beta hydrolase"/>
    <property type="match status" value="1"/>
</dbReference>
<gene>
    <name evidence="1" type="ORF">NFC81_06110</name>
</gene>
<reference evidence="1" key="1">
    <citation type="submission" date="2022-07" db="EMBL/GenBank/DDBJ databases">
        <title>Complete genome sequence of Salinispirillum sp. LH10-3-1 capable of multiple carbohydrate inversion isolated from a soda lake.</title>
        <authorList>
            <person name="Liu J."/>
            <person name="Zhai Y."/>
            <person name="Zhang H."/>
            <person name="Yang H."/>
            <person name="Qu J."/>
            <person name="Li J."/>
        </authorList>
    </citation>
    <scope>NUCLEOTIDE SEQUENCE</scope>
    <source>
        <strain evidence="1">LH 10-3-1</strain>
    </source>
</reference>
<dbReference type="RefSeq" id="WP_304996642.1">
    <property type="nucleotide sequence ID" value="NZ_CP101717.1"/>
</dbReference>
<organism evidence="1">
    <name type="scientific">Salinispirillum sp. LH 10-3-1</name>
    <dbReference type="NCBI Taxonomy" id="2952525"/>
    <lineage>
        <taxon>Bacteria</taxon>
        <taxon>Pseudomonadati</taxon>
        <taxon>Pseudomonadota</taxon>
        <taxon>Gammaproteobacteria</taxon>
        <taxon>Oceanospirillales</taxon>
        <taxon>Saccharospirillaceae</taxon>
        <taxon>Salinispirillum</taxon>
    </lineage>
</organism>
<proteinExistence type="predicted"/>
<dbReference type="InterPro" id="IPR029058">
    <property type="entry name" value="AB_hydrolase_fold"/>
</dbReference>
<dbReference type="SUPFAM" id="SSF53474">
    <property type="entry name" value="alpha/beta-Hydrolases"/>
    <property type="match status" value="1"/>
</dbReference>
<dbReference type="AlphaFoldDB" id="A0AB38YJJ1"/>